<accession>A0A2M7GXG9</accession>
<feature type="non-terminal residue" evidence="1">
    <location>
        <position position="1"/>
    </location>
</feature>
<name>A0A2M7GXG9_9BACT</name>
<gene>
    <name evidence="1" type="ORF">COW28_06105</name>
</gene>
<sequence>LELLSRDYWNLPYREIYKMDAQNKVAGDIPDEYLALWQQYQDAADKEGFLKAHPELAEDFRTEWRAAHPEEDAM</sequence>
<dbReference type="EMBL" id="PFFY01000283">
    <property type="protein sequence ID" value="PIW32370.1"/>
    <property type="molecule type" value="Genomic_DNA"/>
</dbReference>
<proteinExistence type="predicted"/>
<protein>
    <submittedName>
        <fullName evidence="1">Uncharacterized protein</fullName>
    </submittedName>
</protein>
<comment type="caution">
    <text evidence="1">The sequence shown here is derived from an EMBL/GenBank/DDBJ whole genome shotgun (WGS) entry which is preliminary data.</text>
</comment>
<reference evidence="2" key="1">
    <citation type="submission" date="2017-09" db="EMBL/GenBank/DDBJ databases">
        <title>Depth-based differentiation of microbial function through sediment-hosted aquifers and enrichment of novel symbionts in the deep terrestrial subsurface.</title>
        <authorList>
            <person name="Probst A.J."/>
            <person name="Ladd B."/>
            <person name="Jarett J.K."/>
            <person name="Geller-Mcgrath D.E."/>
            <person name="Sieber C.M.K."/>
            <person name="Emerson J.B."/>
            <person name="Anantharaman K."/>
            <person name="Thomas B.C."/>
            <person name="Malmstrom R."/>
            <person name="Stieglmeier M."/>
            <person name="Klingl A."/>
            <person name="Woyke T."/>
            <person name="Ryan C.M."/>
            <person name="Banfield J.F."/>
        </authorList>
    </citation>
    <scope>NUCLEOTIDE SEQUENCE [LARGE SCALE GENOMIC DNA]</scope>
</reference>
<evidence type="ECO:0000313" key="1">
    <source>
        <dbReference type="EMBL" id="PIW32370.1"/>
    </source>
</evidence>
<feature type="non-terminal residue" evidence="1">
    <location>
        <position position="74"/>
    </location>
</feature>
<organism evidence="1 2">
    <name type="scientific">bacterium (Candidatus Ratteibacteria) CG15_BIG_FIL_POST_REV_8_21_14_020_41_12</name>
    <dbReference type="NCBI Taxonomy" id="2014291"/>
    <lineage>
        <taxon>Bacteria</taxon>
        <taxon>Candidatus Ratteibacteria</taxon>
    </lineage>
</organism>
<evidence type="ECO:0000313" key="2">
    <source>
        <dbReference type="Proteomes" id="UP000230025"/>
    </source>
</evidence>
<dbReference type="Proteomes" id="UP000230025">
    <property type="component" value="Unassembled WGS sequence"/>
</dbReference>
<dbReference type="AlphaFoldDB" id="A0A2M7GXG9"/>